<dbReference type="KEGG" id="mdr:MDOR_36970"/>
<organism evidence="1 2">
    <name type="scientific">Mycolicibacterium doricum</name>
    <dbReference type="NCBI Taxonomy" id="126673"/>
    <lineage>
        <taxon>Bacteria</taxon>
        <taxon>Bacillati</taxon>
        <taxon>Actinomycetota</taxon>
        <taxon>Actinomycetes</taxon>
        <taxon>Mycobacteriales</taxon>
        <taxon>Mycobacteriaceae</taxon>
        <taxon>Mycolicibacterium</taxon>
    </lineage>
</organism>
<evidence type="ECO:0000313" key="2">
    <source>
        <dbReference type="Proteomes" id="UP000467201"/>
    </source>
</evidence>
<dbReference type="AlphaFoldDB" id="A0A7I7W186"/>
<protein>
    <submittedName>
        <fullName evidence="1">Uncharacterized protein</fullName>
    </submittedName>
</protein>
<proteinExistence type="predicted"/>
<dbReference type="Proteomes" id="UP000467201">
    <property type="component" value="Chromosome"/>
</dbReference>
<reference evidence="1 2" key="1">
    <citation type="journal article" date="2019" name="Emerg. Microbes Infect.">
        <title>Comprehensive subspecies identification of 175 nontuberculous mycobacteria species based on 7547 genomic profiles.</title>
        <authorList>
            <person name="Matsumoto Y."/>
            <person name="Kinjo T."/>
            <person name="Motooka D."/>
            <person name="Nabeya D."/>
            <person name="Jung N."/>
            <person name="Uechi K."/>
            <person name="Horii T."/>
            <person name="Iida T."/>
            <person name="Fujita J."/>
            <person name="Nakamura S."/>
        </authorList>
    </citation>
    <scope>NUCLEOTIDE SEQUENCE [LARGE SCALE GENOMIC DNA]</scope>
    <source>
        <strain evidence="1 2">JCM 12405</strain>
    </source>
</reference>
<sequence length="60" mass="6717">MTIPFTLERALLYMVSVKVLTAVLRPVRQAHEISSSAPFAERRAMETKGDSYTTDGCDVR</sequence>
<name>A0A7I7W186_9MYCO</name>
<accession>A0A7I7W186</accession>
<dbReference type="EMBL" id="AP022605">
    <property type="protein sequence ID" value="BBZ09528.1"/>
    <property type="molecule type" value="Genomic_DNA"/>
</dbReference>
<gene>
    <name evidence="1" type="ORF">MDOR_36970</name>
</gene>
<evidence type="ECO:0000313" key="1">
    <source>
        <dbReference type="EMBL" id="BBZ09528.1"/>
    </source>
</evidence>